<dbReference type="Gene3D" id="3.40.50.300">
    <property type="entry name" value="P-loop containing nucleotide triphosphate hydrolases"/>
    <property type="match status" value="1"/>
</dbReference>
<dbReference type="InterPro" id="IPR051396">
    <property type="entry name" value="Bact_Antivir_Def_Nuclease"/>
</dbReference>
<dbReference type="PANTHER" id="PTHR43581:SF2">
    <property type="entry name" value="EXCINUCLEASE ATPASE SUBUNIT"/>
    <property type="match status" value="1"/>
</dbReference>
<proteinExistence type="predicted"/>
<dbReference type="InterPro" id="IPR027417">
    <property type="entry name" value="P-loop_NTPase"/>
</dbReference>
<dbReference type="GO" id="GO:0016887">
    <property type="term" value="F:ATP hydrolysis activity"/>
    <property type="evidence" value="ECO:0007669"/>
    <property type="project" value="InterPro"/>
</dbReference>
<dbReference type="CDD" id="cd00267">
    <property type="entry name" value="ABC_ATPase"/>
    <property type="match status" value="1"/>
</dbReference>
<dbReference type="Pfam" id="PF13304">
    <property type="entry name" value="AAA_21"/>
    <property type="match status" value="1"/>
</dbReference>
<protein>
    <submittedName>
        <fullName evidence="2">ATP-binding protein</fullName>
    </submittedName>
</protein>
<dbReference type="PANTHER" id="PTHR43581">
    <property type="entry name" value="ATP/GTP PHOSPHATASE"/>
    <property type="match status" value="1"/>
</dbReference>
<evidence type="ECO:0000259" key="1">
    <source>
        <dbReference type="Pfam" id="PF13304"/>
    </source>
</evidence>
<feature type="domain" description="ATPase AAA-type core" evidence="1">
    <location>
        <begin position="180"/>
        <end position="402"/>
    </location>
</feature>
<accession>A0A1V1PAJ9</accession>
<gene>
    <name evidence="2" type="ORF">OMM_02089</name>
</gene>
<evidence type="ECO:0000313" key="2">
    <source>
        <dbReference type="EMBL" id="ETR71949.1"/>
    </source>
</evidence>
<keyword evidence="2" id="KW-0547">Nucleotide-binding</keyword>
<dbReference type="SUPFAM" id="SSF52540">
    <property type="entry name" value="P-loop containing nucleoside triphosphate hydrolases"/>
    <property type="match status" value="1"/>
</dbReference>
<organism evidence="2 3">
    <name type="scientific">Candidatus Magnetoglobus multicellularis str. Araruama</name>
    <dbReference type="NCBI Taxonomy" id="890399"/>
    <lineage>
        <taxon>Bacteria</taxon>
        <taxon>Pseudomonadati</taxon>
        <taxon>Thermodesulfobacteriota</taxon>
        <taxon>Desulfobacteria</taxon>
        <taxon>Desulfobacterales</taxon>
        <taxon>Desulfobacteraceae</taxon>
        <taxon>Candidatus Magnetoglobus</taxon>
    </lineage>
</organism>
<dbReference type="AlphaFoldDB" id="A0A1V1PAJ9"/>
<reference evidence="3" key="1">
    <citation type="submission" date="2012-11" db="EMBL/GenBank/DDBJ databases">
        <authorList>
            <person name="Lucero-Rivera Y.E."/>
            <person name="Tovar-Ramirez D."/>
        </authorList>
    </citation>
    <scope>NUCLEOTIDE SEQUENCE [LARGE SCALE GENOMIC DNA]</scope>
    <source>
        <strain evidence="3">Araruama</strain>
    </source>
</reference>
<keyword evidence="2" id="KW-0067">ATP-binding</keyword>
<evidence type="ECO:0000313" key="3">
    <source>
        <dbReference type="Proteomes" id="UP000189670"/>
    </source>
</evidence>
<dbReference type="InterPro" id="IPR003959">
    <property type="entry name" value="ATPase_AAA_core"/>
</dbReference>
<dbReference type="GO" id="GO:0005524">
    <property type="term" value="F:ATP binding"/>
    <property type="evidence" value="ECO:0007669"/>
    <property type="project" value="UniProtKB-KW"/>
</dbReference>
<comment type="caution">
    <text evidence="2">The sequence shown here is derived from an EMBL/GenBank/DDBJ whole genome shotgun (WGS) entry which is preliminary data.</text>
</comment>
<name>A0A1V1PAJ9_9BACT</name>
<sequence>MTYWLVRAKWDQDDKINEFVHKNLWINGYEGEKFFNEVNSIQKDDLLMLADGSYIRYFGKCTQNDEDGTHIKVDKWLEIKPFYLSGKGAYIKTISKIKNTKIKNSIDDAISNALARIQISALEIENFTVFKKANIEFSQGLNIIIGENATGKSHLLRLIYSILKTNNHLSINNSFNKTSFQRKAAQDLTNIFSVEKVGNLVHKSKNDVKESTIKLDFSKYTLKLIFRPKSEVEVAIEALPEKIFEKKAVFIPTKEILSIFPGFTLLYRRREIEFDETYYDLCSALELPLLKNIQSYPDKYDIIKSLEDILNGKIKIENGRFYLETMEKGSLEITIIAEGIRKIAMLSYLISNDSLDKDSILFWDEPESNLNPRLIKKIAKTLLKLSSHGVQLFIATHSLFLLKEIEIIKTKQSNIKYFSLSMREDSIEVIQGNTIEDIDEFVSLDEELEQSERFMDKEHISEVNG</sequence>
<dbReference type="Proteomes" id="UP000189670">
    <property type="component" value="Unassembled WGS sequence"/>
</dbReference>
<dbReference type="EMBL" id="ATBP01000202">
    <property type="protein sequence ID" value="ETR71949.1"/>
    <property type="molecule type" value="Genomic_DNA"/>
</dbReference>